<dbReference type="Pfam" id="PF20388">
    <property type="entry name" value="DUF6683"/>
    <property type="match status" value="1"/>
</dbReference>
<feature type="non-terminal residue" evidence="1">
    <location>
        <position position="1"/>
    </location>
</feature>
<evidence type="ECO:0000313" key="2">
    <source>
        <dbReference type="Proteomes" id="UP001202281"/>
    </source>
</evidence>
<dbReference type="InterPro" id="IPR046505">
    <property type="entry name" value="DUF6683"/>
</dbReference>
<proteinExistence type="predicted"/>
<keyword evidence="2" id="KW-1185">Reference proteome</keyword>
<dbReference type="Proteomes" id="UP001202281">
    <property type="component" value="Unassembled WGS sequence"/>
</dbReference>
<organism evidence="1 2">
    <name type="scientific">Novosphingobium beihaiensis</name>
    <dbReference type="NCBI Taxonomy" id="2930389"/>
    <lineage>
        <taxon>Bacteria</taxon>
        <taxon>Pseudomonadati</taxon>
        <taxon>Pseudomonadota</taxon>
        <taxon>Alphaproteobacteria</taxon>
        <taxon>Sphingomonadales</taxon>
        <taxon>Sphingomonadaceae</taxon>
        <taxon>Novosphingobium</taxon>
    </lineage>
</organism>
<evidence type="ECO:0000313" key="1">
    <source>
        <dbReference type="EMBL" id="MCJ2189073.1"/>
    </source>
</evidence>
<dbReference type="EMBL" id="JALHLG010000061">
    <property type="protein sequence ID" value="MCJ2189073.1"/>
    <property type="molecule type" value="Genomic_DNA"/>
</dbReference>
<reference evidence="1 2" key="1">
    <citation type="submission" date="2022-04" db="EMBL/GenBank/DDBJ databases">
        <title>Identification of a novel bacterium isolated from mangrove sediments.</title>
        <authorList>
            <person name="Pan X."/>
        </authorList>
    </citation>
    <scope>NUCLEOTIDE SEQUENCE [LARGE SCALE GENOMIC DNA]</scope>
    <source>
        <strain evidence="1 2">B2638</strain>
    </source>
</reference>
<dbReference type="RefSeq" id="WP_243924258.1">
    <property type="nucleotide sequence ID" value="NZ_JALHLG010000061.1"/>
</dbReference>
<gene>
    <name evidence="1" type="ORF">MTR66_19950</name>
</gene>
<comment type="caution">
    <text evidence="1">The sequence shown here is derived from an EMBL/GenBank/DDBJ whole genome shotgun (WGS) entry which is preliminary data.</text>
</comment>
<sequence>SAASLSYRPRATVRKQNFAQFVAQTRAVDPDGAEKLQHLLTSVDVMNEVQKQLGRYGMRTDNLADALAAYLACAWFATRASTDDPTPAQMHGLRNQVARAIGASPEFADATDAMKQQLAEANLIQAVIISGYAETAKAQPALRAQIASAVAEGARKSYGLDLRSMSLSSHGLVPN</sequence>
<protein>
    <submittedName>
        <fullName evidence="1">Uncharacterized protein</fullName>
    </submittedName>
</protein>
<accession>A0ABT0BVI6</accession>
<name>A0ABT0BVI6_9SPHN</name>